<dbReference type="InterPro" id="IPR001678">
    <property type="entry name" value="MeTrfase_RsmB-F_NOP2_dom"/>
</dbReference>
<dbReference type="PANTHER" id="PTHR22807:SF53">
    <property type="entry name" value="RIBOSOMAL RNA SMALL SUBUNIT METHYLTRANSFERASE B-RELATED"/>
    <property type="match status" value="1"/>
</dbReference>
<dbReference type="InterPro" id="IPR049560">
    <property type="entry name" value="MeTrfase_RsmB-F_NOP2_cat"/>
</dbReference>
<gene>
    <name evidence="7" type="ORF">ACFOMD_12015</name>
</gene>
<dbReference type="PROSITE" id="PS51686">
    <property type="entry name" value="SAM_MT_RSMB_NOP"/>
    <property type="match status" value="1"/>
</dbReference>
<proteinExistence type="inferred from homology"/>
<dbReference type="EMBL" id="JBHRXV010000010">
    <property type="protein sequence ID" value="MFC3713304.1"/>
    <property type="molecule type" value="Genomic_DNA"/>
</dbReference>
<dbReference type="PANTHER" id="PTHR22807">
    <property type="entry name" value="NOP2 YEAST -RELATED NOL1/NOP2/FMU SUN DOMAIN-CONTAINING"/>
    <property type="match status" value="1"/>
</dbReference>
<comment type="similarity">
    <text evidence="5">Belongs to the class I-like SAM-binding methyltransferase superfamily. RsmB/NOP family.</text>
</comment>
<feature type="binding site" evidence="5">
    <location>
        <position position="238"/>
    </location>
    <ligand>
        <name>S-adenosyl-L-methionine</name>
        <dbReference type="ChEBI" id="CHEBI:59789"/>
    </ligand>
</feature>
<evidence type="ECO:0000313" key="8">
    <source>
        <dbReference type="Proteomes" id="UP001595615"/>
    </source>
</evidence>
<dbReference type="Pfam" id="PF22458">
    <property type="entry name" value="RsmF-B_ferredox"/>
    <property type="match status" value="1"/>
</dbReference>
<keyword evidence="3 5" id="KW-0949">S-adenosyl-L-methionine</keyword>
<protein>
    <submittedName>
        <fullName evidence="7">RsmB/NOP family class I SAM-dependent RNA methyltransferase</fullName>
        <ecNumber evidence="7">2.1.1.-</ecNumber>
    </submittedName>
</protein>
<feature type="active site" description="Nucleophile" evidence="5">
    <location>
        <position position="339"/>
    </location>
</feature>
<dbReference type="Proteomes" id="UP001595615">
    <property type="component" value="Unassembled WGS sequence"/>
</dbReference>
<dbReference type="InterPro" id="IPR023267">
    <property type="entry name" value="RCMT"/>
</dbReference>
<evidence type="ECO:0000256" key="5">
    <source>
        <dbReference type="PROSITE-ProRule" id="PRU01023"/>
    </source>
</evidence>
<evidence type="ECO:0000256" key="4">
    <source>
        <dbReference type="ARBA" id="ARBA00022884"/>
    </source>
</evidence>
<keyword evidence="8" id="KW-1185">Reference proteome</keyword>
<keyword evidence="2 5" id="KW-0808">Transferase</keyword>
<accession>A0ABV7XDD7</accession>
<feature type="domain" description="SAM-dependent MTase RsmB/NOP-type" evidence="6">
    <location>
        <begin position="121"/>
        <end position="397"/>
    </location>
</feature>
<organism evidence="7 8">
    <name type="scientific">Sphingoaurantiacus capsulatus</name>
    <dbReference type="NCBI Taxonomy" id="1771310"/>
    <lineage>
        <taxon>Bacteria</taxon>
        <taxon>Pseudomonadati</taxon>
        <taxon>Pseudomonadota</taxon>
        <taxon>Alphaproteobacteria</taxon>
        <taxon>Sphingomonadales</taxon>
        <taxon>Sphingosinicellaceae</taxon>
        <taxon>Sphingoaurantiacus</taxon>
    </lineage>
</organism>
<reference evidence="8" key="1">
    <citation type="journal article" date="2019" name="Int. J. Syst. Evol. Microbiol.">
        <title>The Global Catalogue of Microorganisms (GCM) 10K type strain sequencing project: providing services to taxonomists for standard genome sequencing and annotation.</title>
        <authorList>
            <consortium name="The Broad Institute Genomics Platform"/>
            <consortium name="The Broad Institute Genome Sequencing Center for Infectious Disease"/>
            <person name="Wu L."/>
            <person name="Ma J."/>
        </authorList>
    </citation>
    <scope>NUCLEOTIDE SEQUENCE [LARGE SCALE GENOMIC DNA]</scope>
    <source>
        <strain evidence="8">KCTC 42644</strain>
    </source>
</reference>
<dbReference type="CDD" id="cd02440">
    <property type="entry name" value="AdoMet_MTases"/>
    <property type="match status" value="1"/>
</dbReference>
<dbReference type="GO" id="GO:0032259">
    <property type="term" value="P:methylation"/>
    <property type="evidence" value="ECO:0007669"/>
    <property type="project" value="UniProtKB-KW"/>
</dbReference>
<evidence type="ECO:0000259" key="6">
    <source>
        <dbReference type="PROSITE" id="PS51686"/>
    </source>
</evidence>
<dbReference type="GO" id="GO:0008168">
    <property type="term" value="F:methyltransferase activity"/>
    <property type="evidence" value="ECO:0007669"/>
    <property type="project" value="UniProtKB-KW"/>
</dbReference>
<dbReference type="Gene3D" id="3.40.50.150">
    <property type="entry name" value="Vaccinia Virus protein VP39"/>
    <property type="match status" value="1"/>
</dbReference>
<name>A0ABV7XDD7_9SPHN</name>
<dbReference type="SUPFAM" id="SSF53335">
    <property type="entry name" value="S-adenosyl-L-methionine-dependent methyltransferases"/>
    <property type="match status" value="1"/>
</dbReference>
<evidence type="ECO:0000256" key="2">
    <source>
        <dbReference type="ARBA" id="ARBA00022679"/>
    </source>
</evidence>
<dbReference type="EC" id="2.1.1.-" evidence="7"/>
<dbReference type="Pfam" id="PF01189">
    <property type="entry name" value="Methyltr_RsmB-F"/>
    <property type="match status" value="1"/>
</dbReference>
<evidence type="ECO:0000313" key="7">
    <source>
        <dbReference type="EMBL" id="MFC3713304.1"/>
    </source>
</evidence>
<keyword evidence="1 5" id="KW-0489">Methyltransferase</keyword>
<comment type="caution">
    <text evidence="7">The sequence shown here is derived from an EMBL/GenBank/DDBJ whole genome shotgun (WGS) entry which is preliminary data.</text>
</comment>
<evidence type="ECO:0000256" key="1">
    <source>
        <dbReference type="ARBA" id="ARBA00022603"/>
    </source>
</evidence>
<sequence>MTPAARLAAAIEILDAVIAAARDEGAAADTLIARYFKDRRYAGSKDRRAVRELVFDAIRTLGERPLSGRAAMIGYAKARAPDLLTLFGTDGHAPAAIHAYEAVAKKGLAPTWLAARMRQRFGKDTDRELAALIGRAPLDLRVNRLMATREDPFEWPVPVTPTPYAPNGLRASEPFNVEQSAPFIGGAVEVQDEGSQIACLATQVAPGMLVIDLCAGAGGKSLAMAATMGNDGKLIAADTNRDRLQRLTPRADRAGAAVIETLLLDPGKELEKLADYIRRADVVLVDAPCSGTGTWRRNPEARWRLTPERLTRLTALQARLLEIGAALVKPGGRLVYVVCSLLPEEGDAQIDGFLKANPNWQAAPFSLPTEQDAVGRAVLSPARHGTDGFFIGGLTPI</sequence>
<keyword evidence="4 5" id="KW-0694">RNA-binding</keyword>
<dbReference type="InterPro" id="IPR054728">
    <property type="entry name" value="RsmB-like_ferredoxin"/>
</dbReference>
<feature type="binding site" evidence="5">
    <location>
        <position position="286"/>
    </location>
    <ligand>
        <name>S-adenosyl-L-methionine</name>
        <dbReference type="ChEBI" id="CHEBI:59789"/>
    </ligand>
</feature>
<evidence type="ECO:0000256" key="3">
    <source>
        <dbReference type="ARBA" id="ARBA00022691"/>
    </source>
</evidence>
<dbReference type="RefSeq" id="WP_380861655.1">
    <property type="nucleotide sequence ID" value="NZ_JBHRXV010000010.1"/>
</dbReference>
<feature type="binding site" evidence="5">
    <location>
        <position position="265"/>
    </location>
    <ligand>
        <name>S-adenosyl-L-methionine</name>
        <dbReference type="ChEBI" id="CHEBI:59789"/>
    </ligand>
</feature>
<dbReference type="InterPro" id="IPR029063">
    <property type="entry name" value="SAM-dependent_MTases_sf"/>
</dbReference>
<comment type="caution">
    <text evidence="5">Lacks conserved residue(s) required for the propagation of feature annotation.</text>
</comment>
<dbReference type="PRINTS" id="PR02008">
    <property type="entry name" value="RCMTFAMILY"/>
</dbReference>